<feature type="transmembrane region" description="Helical" evidence="1">
    <location>
        <begin position="288"/>
        <end position="306"/>
    </location>
</feature>
<dbReference type="InterPro" id="IPR010295">
    <property type="entry name" value="DUF898"/>
</dbReference>
<sequence length="358" mass="39642">MDMALAENLRPFDGGQTFQRASFTGNAKEYFGIWIVNVLLTIITLGIYSAWAKVRRNRYFYGNTALLGHTFEYHAKGKQIFIGRLIVFGFLIISQIVTTVAPLAALIVTPLLILAFPWFLMRGLRFNARVTSYRNVRFDFVGTYGGAFKAIFLGGLVTIVSVGILAPIAARWFYRYVFDNLRYGDRPFSTNLTLGGFYKALGIAIAVALIGLVVLAGLAFAISGTSPEAAMSGSMGTVSVWHWAIIGFVLVYAIAGLFYRAMVRNIVWSATMIDRRHSLLSDLGRRRYAWIAISNVIVTFATLGLMRPWAAVRLQHYLAEHTAIHVDGDIGVVIDQVRSSGNAISAEYLDVDGFDFGF</sequence>
<dbReference type="Pfam" id="PF05987">
    <property type="entry name" value="DUF898"/>
    <property type="match status" value="1"/>
</dbReference>
<evidence type="ECO:0000313" key="2">
    <source>
        <dbReference type="EMBL" id="GAJ94926.1"/>
    </source>
</evidence>
<proteinExistence type="predicted"/>
<feature type="transmembrane region" description="Helical" evidence="1">
    <location>
        <begin position="240"/>
        <end position="259"/>
    </location>
</feature>
<keyword evidence="1" id="KW-0472">Membrane</keyword>
<accession>A0AA87QA15</accession>
<keyword evidence="1" id="KW-0812">Transmembrane</keyword>
<protein>
    <recommendedName>
        <fullName evidence="4">DUF898 domain-containing protein</fullName>
    </recommendedName>
</protein>
<feature type="transmembrane region" description="Helical" evidence="1">
    <location>
        <begin position="31"/>
        <end position="51"/>
    </location>
</feature>
<reference evidence="2 3" key="1">
    <citation type="submission" date="2014-05" db="EMBL/GenBank/DDBJ databases">
        <title>Whole genome shotgun sequence of Rhizobium rhizogenes NBRC 13257.</title>
        <authorList>
            <person name="Katano-Makiyama Y."/>
            <person name="Hosoyama A."/>
            <person name="Hashimoto M."/>
            <person name="Hosoyama Y."/>
            <person name="Noguchi M."/>
            <person name="Tsuchikane K."/>
            <person name="Kimura A."/>
            <person name="Ohji S."/>
            <person name="Ichikawa N."/>
            <person name="Yamazoe A."/>
            <person name="Fujita N."/>
        </authorList>
    </citation>
    <scope>NUCLEOTIDE SEQUENCE [LARGE SCALE GENOMIC DNA]</scope>
    <source>
        <strain evidence="2 3">NBRC 13257</strain>
    </source>
</reference>
<dbReference type="EMBL" id="BAYX01000009">
    <property type="protein sequence ID" value="GAJ94926.1"/>
    <property type="molecule type" value="Genomic_DNA"/>
</dbReference>
<name>A0AA87QA15_RHIRH</name>
<feature type="transmembrane region" description="Helical" evidence="1">
    <location>
        <begin position="197"/>
        <end position="220"/>
    </location>
</feature>
<dbReference type="Proteomes" id="UP000026941">
    <property type="component" value="Unassembled WGS sequence"/>
</dbReference>
<feature type="transmembrane region" description="Helical" evidence="1">
    <location>
        <begin position="81"/>
        <end position="97"/>
    </location>
</feature>
<dbReference type="AlphaFoldDB" id="A0AA87QA15"/>
<gene>
    <name evidence="2" type="ORF">RRH01S_09_02410</name>
</gene>
<organism evidence="2 3">
    <name type="scientific">Rhizobium rhizogenes NBRC 13257</name>
    <dbReference type="NCBI Taxonomy" id="1220581"/>
    <lineage>
        <taxon>Bacteria</taxon>
        <taxon>Pseudomonadati</taxon>
        <taxon>Pseudomonadota</taxon>
        <taxon>Alphaproteobacteria</taxon>
        <taxon>Hyphomicrobiales</taxon>
        <taxon>Rhizobiaceae</taxon>
        <taxon>Rhizobium/Agrobacterium group</taxon>
        <taxon>Rhizobium</taxon>
    </lineage>
</organism>
<evidence type="ECO:0000313" key="3">
    <source>
        <dbReference type="Proteomes" id="UP000026941"/>
    </source>
</evidence>
<feature type="transmembrane region" description="Helical" evidence="1">
    <location>
        <begin position="141"/>
        <end position="174"/>
    </location>
</feature>
<comment type="caution">
    <text evidence="2">The sequence shown here is derived from an EMBL/GenBank/DDBJ whole genome shotgun (WGS) entry which is preliminary data.</text>
</comment>
<evidence type="ECO:0008006" key="4">
    <source>
        <dbReference type="Google" id="ProtNLM"/>
    </source>
</evidence>
<keyword evidence="1" id="KW-1133">Transmembrane helix</keyword>
<evidence type="ECO:0000256" key="1">
    <source>
        <dbReference type="SAM" id="Phobius"/>
    </source>
</evidence>